<keyword evidence="4" id="KW-1185">Reference proteome</keyword>
<protein>
    <recommendedName>
        <fullName evidence="2">G-protein coupled receptors family 2 profile 1 domain-containing protein</fullName>
    </recommendedName>
</protein>
<feature type="chain" id="PRO_5032310634" description="G-protein coupled receptors family 2 profile 1 domain-containing protein" evidence="1">
    <location>
        <begin position="18"/>
        <end position="665"/>
    </location>
</feature>
<dbReference type="InterPro" id="IPR003582">
    <property type="entry name" value="ShKT_dom"/>
</dbReference>
<sequence>MLLTVALINALVVLASAKNGDDQKAHVDHDLACFATQCHHDELCRVSNMGGTIDGQCMSSHHLPHGLVFGCPQTLLDGNDCFCNTHDCIQQMQTHINPQGQFAKAGHHSLTQCGDKICKHGDEICKHEVNKDGRLHSDCIPENEATHHDPNPQFGCTTLPTEHHPCYCRNDVCNTNLYNNLYQQNQVQAQAHHQELLCGDHVCHGGHQRCVIEENKDQHLHLRCEDHKDHHTPHCLPNLLSAGKRCFCDTRTCVDHTLISLVSGHQVTGLICADHDDHVCHANQVCEIFHEHNGHFRKHCVDRHTGSIECQHLPYFNQRCICTTQQCVFGQFTAPTTAAPTTTQPTTVQPTTAMQTNAPTTAAMSNSSSAAAVNTINQPTASQTNAPTTAMLSNSSATPMLSNTSTILMMNSTTVVPSTTPSCADDEDANFSCVMYEMMYNLCTAVTGTLHSIAHKRCRSYCKICTSGGSTSGPISAVSLPTQATCIDHDVRCSQYQVNICGASVSQAFVISTCAKTCNKCAEYFASLQVQTAPTTTAAPAAQPLGTTAAAPSTQSITCNTCGDIDQLIPCYSRDVYGNSSTSVCPAGYDYCMTDVYQDTNGNTDVFKRCVTKQVCDSKWTNDSATYNYCTQYGVFNNPNAHECHFCCTGDLCNVNMKPSSSSLV</sequence>
<dbReference type="EMBL" id="UYJE01007723">
    <property type="protein sequence ID" value="VDI57367.1"/>
    <property type="molecule type" value="Genomic_DNA"/>
</dbReference>
<evidence type="ECO:0000313" key="4">
    <source>
        <dbReference type="Proteomes" id="UP000596742"/>
    </source>
</evidence>
<feature type="domain" description="G-protein coupled receptors family 2 profile 1" evidence="2">
    <location>
        <begin position="520"/>
        <end position="634"/>
    </location>
</feature>
<accession>A0A8B6G1I8</accession>
<keyword evidence="1" id="KW-0732">Signal</keyword>
<feature type="signal peptide" evidence="1">
    <location>
        <begin position="1"/>
        <end position="17"/>
    </location>
</feature>
<dbReference type="CDD" id="cd00117">
    <property type="entry name" value="TFP"/>
    <property type="match status" value="1"/>
</dbReference>
<dbReference type="GO" id="GO:0004930">
    <property type="term" value="F:G protein-coupled receptor activity"/>
    <property type="evidence" value="ECO:0007669"/>
    <property type="project" value="InterPro"/>
</dbReference>
<dbReference type="PROSITE" id="PS50227">
    <property type="entry name" value="G_PROTEIN_RECEP_F2_3"/>
    <property type="match status" value="1"/>
</dbReference>
<name>A0A8B6G1I8_MYTGA</name>
<comment type="caution">
    <text evidence="3">The sequence shown here is derived from an EMBL/GenBank/DDBJ whole genome shotgun (WGS) entry which is preliminary data.</text>
</comment>
<dbReference type="GO" id="GO:0016020">
    <property type="term" value="C:membrane"/>
    <property type="evidence" value="ECO:0007669"/>
    <property type="project" value="InterPro"/>
</dbReference>
<evidence type="ECO:0000259" key="2">
    <source>
        <dbReference type="PROSITE" id="PS50227"/>
    </source>
</evidence>
<proteinExistence type="predicted"/>
<dbReference type="AlphaFoldDB" id="A0A8B6G1I8"/>
<dbReference type="InterPro" id="IPR001879">
    <property type="entry name" value="GPCR_2_extracellular_dom"/>
</dbReference>
<dbReference type="SMART" id="SM00254">
    <property type="entry name" value="ShKT"/>
    <property type="match status" value="1"/>
</dbReference>
<gene>
    <name evidence="3" type="ORF">MGAL_10B083923</name>
</gene>
<dbReference type="Proteomes" id="UP000596742">
    <property type="component" value="Unassembled WGS sequence"/>
</dbReference>
<reference evidence="3" key="1">
    <citation type="submission" date="2018-11" db="EMBL/GenBank/DDBJ databases">
        <authorList>
            <person name="Alioto T."/>
            <person name="Alioto T."/>
        </authorList>
    </citation>
    <scope>NUCLEOTIDE SEQUENCE</scope>
</reference>
<organism evidence="3 4">
    <name type="scientific">Mytilus galloprovincialis</name>
    <name type="common">Mediterranean mussel</name>
    <dbReference type="NCBI Taxonomy" id="29158"/>
    <lineage>
        <taxon>Eukaryota</taxon>
        <taxon>Metazoa</taxon>
        <taxon>Spiralia</taxon>
        <taxon>Lophotrochozoa</taxon>
        <taxon>Mollusca</taxon>
        <taxon>Bivalvia</taxon>
        <taxon>Autobranchia</taxon>
        <taxon>Pteriomorphia</taxon>
        <taxon>Mytilida</taxon>
        <taxon>Mytiloidea</taxon>
        <taxon>Mytilidae</taxon>
        <taxon>Mytilinae</taxon>
        <taxon>Mytilus</taxon>
    </lineage>
</organism>
<evidence type="ECO:0000313" key="3">
    <source>
        <dbReference type="EMBL" id="VDI57367.1"/>
    </source>
</evidence>
<dbReference type="OrthoDB" id="6145680at2759"/>
<evidence type="ECO:0000256" key="1">
    <source>
        <dbReference type="SAM" id="SignalP"/>
    </source>
</evidence>